<dbReference type="Proteomes" id="UP001595829">
    <property type="component" value="Unassembled WGS sequence"/>
</dbReference>
<dbReference type="EMBL" id="JBHSJD010000002">
    <property type="protein sequence ID" value="MFC5021145.1"/>
    <property type="molecule type" value="Genomic_DNA"/>
</dbReference>
<dbReference type="Pfam" id="PF14078">
    <property type="entry name" value="DUF4259"/>
    <property type="match status" value="1"/>
</dbReference>
<dbReference type="InterPro" id="IPR025355">
    <property type="entry name" value="DUF4259"/>
</dbReference>
<proteinExistence type="predicted"/>
<gene>
    <name evidence="2" type="ORF">ACFPM3_03140</name>
</gene>
<protein>
    <submittedName>
        <fullName evidence="2">DUF4259 domain-containing protein</fullName>
    </submittedName>
</protein>
<accession>A0ABV9XAA2</accession>
<dbReference type="RefSeq" id="WP_345693133.1">
    <property type="nucleotide sequence ID" value="NZ_BAABIT010000001.1"/>
</dbReference>
<organism evidence="2 3">
    <name type="scientific">Streptomyces coeruleoprunus</name>
    <dbReference type="NCBI Taxonomy" id="285563"/>
    <lineage>
        <taxon>Bacteria</taxon>
        <taxon>Bacillati</taxon>
        <taxon>Actinomycetota</taxon>
        <taxon>Actinomycetes</taxon>
        <taxon>Kitasatosporales</taxon>
        <taxon>Streptomycetaceae</taxon>
        <taxon>Streptomyces</taxon>
    </lineage>
</organism>
<sequence length="138" mass="14524">MGTWDVGPFDNDSAADFGDTLDEAPADAREGIVRDALSRASDTKGYLDADVAEEAVAAAALVAAQCPGGEPADPHYGPHEPLPDLTALRPLAARALDRVLTEPSELPELWADSDGGPWEATIHQLRDTLARPLGDQSP</sequence>
<comment type="caution">
    <text evidence="2">The sequence shown here is derived from an EMBL/GenBank/DDBJ whole genome shotgun (WGS) entry which is preliminary data.</text>
</comment>
<evidence type="ECO:0000313" key="2">
    <source>
        <dbReference type="EMBL" id="MFC5021145.1"/>
    </source>
</evidence>
<feature type="region of interest" description="Disordered" evidence="1">
    <location>
        <begin position="1"/>
        <end position="26"/>
    </location>
</feature>
<evidence type="ECO:0000313" key="3">
    <source>
        <dbReference type="Proteomes" id="UP001595829"/>
    </source>
</evidence>
<reference evidence="3" key="1">
    <citation type="journal article" date="2019" name="Int. J. Syst. Evol. Microbiol.">
        <title>The Global Catalogue of Microorganisms (GCM) 10K type strain sequencing project: providing services to taxonomists for standard genome sequencing and annotation.</title>
        <authorList>
            <consortium name="The Broad Institute Genomics Platform"/>
            <consortium name="The Broad Institute Genome Sequencing Center for Infectious Disease"/>
            <person name="Wu L."/>
            <person name="Ma J."/>
        </authorList>
    </citation>
    <scope>NUCLEOTIDE SEQUENCE [LARGE SCALE GENOMIC DNA]</scope>
    <source>
        <strain evidence="3">CGMCC 4.1648</strain>
    </source>
</reference>
<evidence type="ECO:0000256" key="1">
    <source>
        <dbReference type="SAM" id="MobiDB-lite"/>
    </source>
</evidence>
<keyword evidence="3" id="KW-1185">Reference proteome</keyword>
<name>A0ABV9XAA2_9ACTN</name>